<evidence type="ECO:0000256" key="4">
    <source>
        <dbReference type="ARBA" id="ARBA00022576"/>
    </source>
</evidence>
<accession>A0A6N9T7I9</accession>
<evidence type="ECO:0000259" key="6">
    <source>
        <dbReference type="PROSITE" id="PS51464"/>
    </source>
</evidence>
<comment type="catalytic activity">
    <reaction evidence="1">
        <text>D-fructose 6-phosphate + L-glutamine = D-glucosamine 6-phosphate + L-glutamate</text>
        <dbReference type="Rhea" id="RHEA:13237"/>
        <dbReference type="ChEBI" id="CHEBI:29985"/>
        <dbReference type="ChEBI" id="CHEBI:58359"/>
        <dbReference type="ChEBI" id="CHEBI:58725"/>
        <dbReference type="ChEBI" id="CHEBI:61527"/>
        <dbReference type="EC" id="2.6.1.16"/>
    </reaction>
</comment>
<dbReference type="AlphaFoldDB" id="A0A6N9T7I9"/>
<dbReference type="EC" id="2.6.1.16" evidence="2"/>
<dbReference type="SUPFAM" id="SSF53697">
    <property type="entry name" value="SIS domain"/>
    <property type="match status" value="1"/>
</dbReference>
<evidence type="ECO:0000256" key="3">
    <source>
        <dbReference type="ARBA" id="ARBA00016090"/>
    </source>
</evidence>
<comment type="caution">
    <text evidence="7">The sequence shown here is derived from an EMBL/GenBank/DDBJ whole genome shotgun (WGS) entry which is preliminary data.</text>
</comment>
<dbReference type="PANTHER" id="PTHR10937">
    <property type="entry name" value="GLUCOSAMINE--FRUCTOSE-6-PHOSPHATE AMINOTRANSFERASE, ISOMERIZING"/>
    <property type="match status" value="1"/>
</dbReference>
<dbReference type="GO" id="GO:0006002">
    <property type="term" value="P:fructose 6-phosphate metabolic process"/>
    <property type="evidence" value="ECO:0007669"/>
    <property type="project" value="TreeGrafter"/>
</dbReference>
<dbReference type="InterPro" id="IPR046348">
    <property type="entry name" value="SIS_dom_sf"/>
</dbReference>
<dbReference type="GO" id="GO:0006487">
    <property type="term" value="P:protein N-linked glycosylation"/>
    <property type="evidence" value="ECO:0007669"/>
    <property type="project" value="TreeGrafter"/>
</dbReference>
<dbReference type="PANTHER" id="PTHR10937:SF0">
    <property type="entry name" value="GLUTAMINE--FRUCTOSE-6-PHOSPHATE TRANSAMINASE (ISOMERIZING)"/>
    <property type="match status" value="1"/>
</dbReference>
<evidence type="ECO:0000256" key="1">
    <source>
        <dbReference type="ARBA" id="ARBA00001031"/>
    </source>
</evidence>
<dbReference type="PROSITE" id="PS51464">
    <property type="entry name" value="SIS"/>
    <property type="match status" value="1"/>
</dbReference>
<evidence type="ECO:0000256" key="5">
    <source>
        <dbReference type="ARBA" id="ARBA00022962"/>
    </source>
</evidence>
<sequence>MTLPGDPTSPQGLVAIEREMARQSDDALASFEAGRTVAERIANSLNETGRLLMLGMGGSHAVGRAMEPFYRAQGVEAFAVPMSEQLVSPVAVDGRTVLLTSQSGESGEVIRWLEQSGKTKDVFGLTLEGGSSLAKSAPSLVGAGGTERAFAATRSLTITFAQHLAILVALGADAAGALEAIREAADVSAEPALEAFAGVDTVVTSGRLLRGVAEAIALGFTELTREPAYALEGGQLRHGPMEMLGGRVGLVQFCADEAAADLVRSLSKAAVEAGSPVVVFDASGGEPVPGTVSFGLPKAQGPAAIFRILPVAQRFMVQHAARRVPDVGTPRRSQKITGIV</sequence>
<gene>
    <name evidence="7" type="ORF">GTK09_23405</name>
</gene>
<dbReference type="EMBL" id="JAAAMG010000028">
    <property type="protein sequence ID" value="NDW07367.1"/>
    <property type="molecule type" value="Genomic_DNA"/>
</dbReference>
<name>A0A6N9T7I9_9HYPH</name>
<dbReference type="RefSeq" id="WP_163465825.1">
    <property type="nucleotide sequence ID" value="NZ_JAAAMG010000028.1"/>
</dbReference>
<dbReference type="GO" id="GO:0006047">
    <property type="term" value="P:UDP-N-acetylglucosamine metabolic process"/>
    <property type="evidence" value="ECO:0007669"/>
    <property type="project" value="TreeGrafter"/>
</dbReference>
<evidence type="ECO:0000313" key="8">
    <source>
        <dbReference type="Proteomes" id="UP000469011"/>
    </source>
</evidence>
<proteinExistence type="predicted"/>
<protein>
    <recommendedName>
        <fullName evidence="3">Glutamine--fructose-6-phosphate aminotransferase [isomerizing]</fullName>
        <ecNumber evidence="2">2.6.1.16</ecNumber>
    </recommendedName>
</protein>
<feature type="domain" description="SIS" evidence="6">
    <location>
        <begin position="37"/>
        <end position="180"/>
    </location>
</feature>
<dbReference type="GO" id="GO:0004360">
    <property type="term" value="F:glutamine-fructose-6-phosphate transaminase (isomerizing) activity"/>
    <property type="evidence" value="ECO:0007669"/>
    <property type="project" value="UniProtKB-EC"/>
</dbReference>
<dbReference type="Proteomes" id="UP000469011">
    <property type="component" value="Unassembled WGS sequence"/>
</dbReference>
<organism evidence="7 8">
    <name type="scientific">Jiella pacifica</name>
    <dbReference type="NCBI Taxonomy" id="2696469"/>
    <lineage>
        <taxon>Bacteria</taxon>
        <taxon>Pseudomonadati</taxon>
        <taxon>Pseudomonadota</taxon>
        <taxon>Alphaproteobacteria</taxon>
        <taxon>Hyphomicrobiales</taxon>
        <taxon>Aurantimonadaceae</taxon>
        <taxon>Jiella</taxon>
    </lineage>
</organism>
<reference evidence="7 8" key="1">
    <citation type="submission" date="2020-01" db="EMBL/GenBank/DDBJ databases">
        <title>Jiella pacifica sp. nov.</title>
        <authorList>
            <person name="Xue Z."/>
            <person name="Zhu S."/>
            <person name="Chen J."/>
            <person name="Yang J."/>
        </authorList>
    </citation>
    <scope>NUCLEOTIDE SEQUENCE [LARGE SCALE GENOMIC DNA]</scope>
    <source>
        <strain evidence="7 8">40Bstr34</strain>
    </source>
</reference>
<dbReference type="InterPro" id="IPR001347">
    <property type="entry name" value="SIS_dom"/>
</dbReference>
<keyword evidence="7" id="KW-0808">Transferase</keyword>
<keyword evidence="5" id="KW-0315">Glutamine amidotransferase</keyword>
<dbReference type="Gene3D" id="3.40.50.10490">
    <property type="entry name" value="Glucose-6-phosphate isomerase like protein, domain 1"/>
    <property type="match status" value="2"/>
</dbReference>
<dbReference type="GO" id="GO:0097367">
    <property type="term" value="F:carbohydrate derivative binding"/>
    <property type="evidence" value="ECO:0007669"/>
    <property type="project" value="InterPro"/>
</dbReference>
<keyword evidence="8" id="KW-1185">Reference proteome</keyword>
<evidence type="ECO:0000313" key="7">
    <source>
        <dbReference type="EMBL" id="NDW07367.1"/>
    </source>
</evidence>
<evidence type="ECO:0000256" key="2">
    <source>
        <dbReference type="ARBA" id="ARBA00012916"/>
    </source>
</evidence>
<keyword evidence="4 7" id="KW-0032">Aminotransferase</keyword>